<comment type="caution">
    <text evidence="2">The sequence shown here is derived from an EMBL/GenBank/DDBJ whole genome shotgun (WGS) entry which is preliminary data.</text>
</comment>
<keyword evidence="3" id="KW-1185">Reference proteome</keyword>
<accession>G7E2C6</accession>
<dbReference type="RefSeq" id="XP_014565427.1">
    <property type="nucleotide sequence ID" value="XM_014709941.1"/>
</dbReference>
<evidence type="ECO:0000313" key="3">
    <source>
        <dbReference type="Proteomes" id="UP000009131"/>
    </source>
</evidence>
<keyword evidence="1" id="KW-0732">Signal</keyword>
<feature type="signal peptide" evidence="1">
    <location>
        <begin position="1"/>
        <end position="18"/>
    </location>
</feature>
<dbReference type="AlphaFoldDB" id="G7E2C6"/>
<dbReference type="HOGENOM" id="CLU_1415502_0_0_1"/>
<evidence type="ECO:0000313" key="2">
    <source>
        <dbReference type="EMBL" id="GAA96986.1"/>
    </source>
</evidence>
<evidence type="ECO:0000256" key="1">
    <source>
        <dbReference type="SAM" id="SignalP"/>
    </source>
</evidence>
<reference evidence="2 3" key="1">
    <citation type="journal article" date="2011" name="J. Gen. Appl. Microbiol.">
        <title>Draft genome sequencing of the enigmatic basidiomycete Mixia osmundae.</title>
        <authorList>
            <person name="Nishida H."/>
            <person name="Nagatsuka Y."/>
            <person name="Sugiyama J."/>
        </authorList>
    </citation>
    <scope>NUCLEOTIDE SEQUENCE [LARGE SCALE GENOMIC DNA]</scope>
    <source>
        <strain evidence="3">CBS 9802 / IAM 14324 / JCM 22182 / KY 12970</strain>
    </source>
</reference>
<dbReference type="InParanoid" id="G7E2C6"/>
<dbReference type="Proteomes" id="UP000009131">
    <property type="component" value="Unassembled WGS sequence"/>
</dbReference>
<reference evidence="2 3" key="2">
    <citation type="journal article" date="2012" name="Open Biol.">
        <title>Characteristics of nucleosomes and linker DNA regions on the genome of the basidiomycete Mixia osmundae revealed by mono- and dinucleosome mapping.</title>
        <authorList>
            <person name="Nishida H."/>
            <person name="Kondo S."/>
            <person name="Matsumoto T."/>
            <person name="Suzuki Y."/>
            <person name="Yoshikawa H."/>
            <person name="Taylor T.D."/>
            <person name="Sugiyama J."/>
        </authorList>
    </citation>
    <scope>NUCLEOTIDE SEQUENCE [LARGE SCALE GENOMIC DNA]</scope>
    <source>
        <strain evidence="3">CBS 9802 / IAM 14324 / JCM 22182 / KY 12970</strain>
    </source>
</reference>
<proteinExistence type="predicted"/>
<sequence>MISSIVALVVCYGALALAAVTPVLTPGKVFTERGVAAQKWQVNFIGVAVIPYNNVDTNQCNLGGGSGSVASYQITVYADNSIQPTIVRAQPTTTYVNQHGFSAGFWKFEISSAGTLTTNWQCCSCVLVGDFFIPPPGSIAQPIKPNTIVGEQICSPNVGANNVDCKSLGVTKPFSQVTVKSGSQSSISPIDG</sequence>
<organism evidence="2 3">
    <name type="scientific">Mixia osmundae (strain CBS 9802 / IAM 14324 / JCM 22182 / KY 12970)</name>
    <dbReference type="NCBI Taxonomy" id="764103"/>
    <lineage>
        <taxon>Eukaryota</taxon>
        <taxon>Fungi</taxon>
        <taxon>Dikarya</taxon>
        <taxon>Basidiomycota</taxon>
        <taxon>Pucciniomycotina</taxon>
        <taxon>Mixiomycetes</taxon>
        <taxon>Mixiales</taxon>
        <taxon>Mixiaceae</taxon>
        <taxon>Mixia</taxon>
    </lineage>
</organism>
<name>G7E2C6_MIXOS</name>
<gene>
    <name evidence="2" type="primary">Mo03660</name>
    <name evidence="2" type="ORF">E5Q_03660</name>
</gene>
<dbReference type="EMBL" id="BABT02000110">
    <property type="protein sequence ID" value="GAA96986.1"/>
    <property type="molecule type" value="Genomic_DNA"/>
</dbReference>
<feature type="chain" id="PRO_5009955746" evidence="1">
    <location>
        <begin position="19"/>
        <end position="192"/>
    </location>
</feature>
<protein>
    <submittedName>
        <fullName evidence="2">Uncharacterized protein</fullName>
    </submittedName>
</protein>